<dbReference type="GO" id="GO:0016874">
    <property type="term" value="F:ligase activity"/>
    <property type="evidence" value="ECO:0007669"/>
    <property type="project" value="UniProtKB-KW"/>
</dbReference>
<reference evidence="6" key="1">
    <citation type="journal article" date="2019" name="Int. J. Syst. Evol. Microbiol.">
        <title>The Global Catalogue of Microorganisms (GCM) 10K type strain sequencing project: providing services to taxonomists for standard genome sequencing and annotation.</title>
        <authorList>
            <consortium name="The Broad Institute Genomics Platform"/>
            <consortium name="The Broad Institute Genome Sequencing Center for Infectious Disease"/>
            <person name="Wu L."/>
            <person name="Ma J."/>
        </authorList>
    </citation>
    <scope>NUCLEOTIDE SEQUENCE [LARGE SCALE GENOMIC DNA]</scope>
    <source>
        <strain evidence="6">CGMCC 4.7152</strain>
    </source>
</reference>
<sequence length="491" mass="52999">MEPLSARTLPDLVRAGAEHHGDREAIVDGPVRLTYAGLAEEVARFAGALAARGVGKGDRVALWAPNSWRWIVAALGVVTAGGVLVPLNTRFKGPEAAYILTRSGARLLLVEDGFLGNRYVDSLAMTDMPDIVTFDQWDAFVRDAKSVVSDVQPDDLSDLFFTSGTTGRPKGAMLTHGQSTQVYAAWSELADLRAGDRYLLVNPCFNTFGYKAGVIACLLRGATIVPQQVFDVAESLRLVQQERITILPGPPTLYTSMLDHPARGDHDLSSLRVAVTGATTVPVVMIERLREELKLATVLTAYGLTESCGTATMCRPDDDPVTVSTTCGAAIDGVEVRVDPASGEVLVRGYNVMRGYWQDPAATADAIDADGWLHTGDVGVLDERGYLRITDRLKDMFIVGGFNAYPAEIEQVLARHDGVAEVAVIGVPDERLGEVARAFVVPRRPVSEADLAAYCKERLANFKVPRSYVFLDALPRNASGKVLKTTLRGEA</sequence>
<protein>
    <submittedName>
        <fullName evidence="5">FadD3 family acyl-CoA ligase</fullName>
    </submittedName>
</protein>
<dbReference type="InterPro" id="IPR000873">
    <property type="entry name" value="AMP-dep_synth/lig_dom"/>
</dbReference>
<evidence type="ECO:0000313" key="6">
    <source>
        <dbReference type="Proteomes" id="UP001595912"/>
    </source>
</evidence>
<organism evidence="5 6">
    <name type="scientific">Dactylosporangium cerinum</name>
    <dbReference type="NCBI Taxonomy" id="1434730"/>
    <lineage>
        <taxon>Bacteria</taxon>
        <taxon>Bacillati</taxon>
        <taxon>Actinomycetota</taxon>
        <taxon>Actinomycetes</taxon>
        <taxon>Micromonosporales</taxon>
        <taxon>Micromonosporaceae</taxon>
        <taxon>Dactylosporangium</taxon>
    </lineage>
</organism>
<evidence type="ECO:0000259" key="3">
    <source>
        <dbReference type="Pfam" id="PF00501"/>
    </source>
</evidence>
<accession>A0ABV9W8C2</accession>
<feature type="domain" description="AMP-dependent synthetase/ligase" evidence="3">
    <location>
        <begin position="16"/>
        <end position="357"/>
    </location>
</feature>
<comment type="similarity">
    <text evidence="1">Belongs to the ATP-dependent AMP-binding enzyme family.</text>
</comment>
<evidence type="ECO:0000259" key="4">
    <source>
        <dbReference type="Pfam" id="PF13193"/>
    </source>
</evidence>
<dbReference type="Pfam" id="PF00501">
    <property type="entry name" value="AMP-binding"/>
    <property type="match status" value="1"/>
</dbReference>
<dbReference type="SUPFAM" id="SSF56801">
    <property type="entry name" value="Acetyl-CoA synthetase-like"/>
    <property type="match status" value="1"/>
</dbReference>
<comment type="caution">
    <text evidence="5">The sequence shown here is derived from an EMBL/GenBank/DDBJ whole genome shotgun (WGS) entry which is preliminary data.</text>
</comment>
<dbReference type="Pfam" id="PF13193">
    <property type="entry name" value="AMP-binding_C"/>
    <property type="match status" value="1"/>
</dbReference>
<dbReference type="Gene3D" id="3.30.300.30">
    <property type="match status" value="1"/>
</dbReference>
<keyword evidence="6" id="KW-1185">Reference proteome</keyword>
<evidence type="ECO:0000256" key="1">
    <source>
        <dbReference type="ARBA" id="ARBA00006432"/>
    </source>
</evidence>
<dbReference type="Gene3D" id="3.40.50.12780">
    <property type="entry name" value="N-terminal domain of ligase-like"/>
    <property type="match status" value="1"/>
</dbReference>
<evidence type="ECO:0000256" key="2">
    <source>
        <dbReference type="ARBA" id="ARBA00022598"/>
    </source>
</evidence>
<dbReference type="InterPro" id="IPR042099">
    <property type="entry name" value="ANL_N_sf"/>
</dbReference>
<feature type="domain" description="AMP-binding enzyme C-terminal" evidence="4">
    <location>
        <begin position="408"/>
        <end position="481"/>
    </location>
</feature>
<dbReference type="PANTHER" id="PTHR43201:SF5">
    <property type="entry name" value="MEDIUM-CHAIN ACYL-COA LIGASE ACSF2, MITOCHONDRIAL"/>
    <property type="match status" value="1"/>
</dbReference>
<dbReference type="InterPro" id="IPR020845">
    <property type="entry name" value="AMP-binding_CS"/>
</dbReference>
<evidence type="ECO:0000313" key="5">
    <source>
        <dbReference type="EMBL" id="MFC5004920.1"/>
    </source>
</evidence>
<gene>
    <name evidence="5" type="ORF">ACFPIJ_44720</name>
</gene>
<dbReference type="InterPro" id="IPR025110">
    <property type="entry name" value="AMP-bd_C"/>
</dbReference>
<dbReference type="EMBL" id="JBHSIU010000066">
    <property type="protein sequence ID" value="MFC5004920.1"/>
    <property type="molecule type" value="Genomic_DNA"/>
</dbReference>
<dbReference type="PANTHER" id="PTHR43201">
    <property type="entry name" value="ACYL-COA SYNTHETASE"/>
    <property type="match status" value="1"/>
</dbReference>
<dbReference type="NCBIfam" id="NF005801">
    <property type="entry name" value="PRK07656.1"/>
    <property type="match status" value="1"/>
</dbReference>
<name>A0ABV9W8C2_9ACTN</name>
<keyword evidence="2 5" id="KW-0436">Ligase</keyword>
<dbReference type="RefSeq" id="WP_380125244.1">
    <property type="nucleotide sequence ID" value="NZ_JBHSIU010000066.1"/>
</dbReference>
<dbReference type="PROSITE" id="PS00455">
    <property type="entry name" value="AMP_BINDING"/>
    <property type="match status" value="1"/>
</dbReference>
<dbReference type="InterPro" id="IPR045851">
    <property type="entry name" value="AMP-bd_C_sf"/>
</dbReference>
<proteinExistence type="inferred from homology"/>
<dbReference type="Proteomes" id="UP001595912">
    <property type="component" value="Unassembled WGS sequence"/>
</dbReference>